<dbReference type="SUPFAM" id="SSF51735">
    <property type="entry name" value="NAD(P)-binding Rossmann-fold domains"/>
    <property type="match status" value="1"/>
</dbReference>
<dbReference type="CDD" id="cd05233">
    <property type="entry name" value="SDR_c"/>
    <property type="match status" value="1"/>
</dbReference>
<name>A0A9W5XJ85_9ACTN</name>
<dbReference type="PROSITE" id="PS00061">
    <property type="entry name" value="ADH_SHORT"/>
    <property type="match status" value="1"/>
</dbReference>
<dbReference type="Gene3D" id="3.40.50.720">
    <property type="entry name" value="NAD(P)-binding Rossmann-like Domain"/>
    <property type="match status" value="1"/>
</dbReference>
<dbReference type="Pfam" id="PF13561">
    <property type="entry name" value="adh_short_C2"/>
    <property type="match status" value="1"/>
</dbReference>
<accession>A0A9W5XJ85</accession>
<proteinExistence type="inferred from homology"/>
<keyword evidence="3" id="KW-1185">Reference proteome</keyword>
<dbReference type="InterPro" id="IPR036291">
    <property type="entry name" value="NAD(P)-bd_dom_sf"/>
</dbReference>
<reference evidence="2" key="1">
    <citation type="submission" date="2021-01" db="EMBL/GenBank/DDBJ databases">
        <title>Whole genome shotgun sequence of Verrucosispora sediminis NBRC 107745.</title>
        <authorList>
            <person name="Komaki H."/>
            <person name="Tamura T."/>
        </authorList>
    </citation>
    <scope>NUCLEOTIDE SEQUENCE</scope>
    <source>
        <strain evidence="2">NBRC 107745</strain>
    </source>
</reference>
<dbReference type="Proteomes" id="UP000607311">
    <property type="component" value="Unassembled WGS sequence"/>
</dbReference>
<dbReference type="InterPro" id="IPR002347">
    <property type="entry name" value="SDR_fam"/>
</dbReference>
<evidence type="ECO:0000313" key="2">
    <source>
        <dbReference type="EMBL" id="GIJ32674.1"/>
    </source>
</evidence>
<dbReference type="PANTHER" id="PTHR43975">
    <property type="entry name" value="ZGC:101858"/>
    <property type="match status" value="1"/>
</dbReference>
<comment type="similarity">
    <text evidence="1">Belongs to the short-chain dehydrogenases/reductases (SDR) family.</text>
</comment>
<protein>
    <submittedName>
        <fullName evidence="2">Short-chain dehydrogenase</fullName>
    </submittedName>
</protein>
<dbReference type="AlphaFoldDB" id="A0A9W5XJ85"/>
<evidence type="ECO:0000256" key="1">
    <source>
        <dbReference type="ARBA" id="ARBA00006484"/>
    </source>
</evidence>
<sequence>MKSGAHVTIVGRREQPLRDLAERYPAAVTVVAADVCAPGTADRVVTVAAETYGGLDAVVNNAGLARFGPIDALDTAYLDEMFAVNVRAPADLIRCALPLLRVSRGSVVNVSSVGGVLSMPGRAYYGATKAALNSLTRSLARELAPDVRVNAILPGPVDTPMWTDTGLDDTGIERLRTDLVASTPMGRFGDRAEIGQWVCTLLDPALSGWVTGALIPVDGGRTA</sequence>
<dbReference type="PANTHER" id="PTHR43975:SF2">
    <property type="entry name" value="EG:BACR7A4.14 PROTEIN-RELATED"/>
    <property type="match status" value="1"/>
</dbReference>
<dbReference type="InterPro" id="IPR020904">
    <property type="entry name" value="Sc_DH/Rdtase_CS"/>
</dbReference>
<dbReference type="PRINTS" id="PR00080">
    <property type="entry name" value="SDRFAMILY"/>
</dbReference>
<evidence type="ECO:0000313" key="3">
    <source>
        <dbReference type="Proteomes" id="UP000607311"/>
    </source>
</evidence>
<gene>
    <name evidence="2" type="ORF">Vse01_18220</name>
</gene>
<comment type="caution">
    <text evidence="2">The sequence shown here is derived from an EMBL/GenBank/DDBJ whole genome shotgun (WGS) entry which is preliminary data.</text>
</comment>
<organism evidence="2 3">
    <name type="scientific">Micromonospora sediminimaris</name>
    <dbReference type="NCBI Taxonomy" id="547162"/>
    <lineage>
        <taxon>Bacteria</taxon>
        <taxon>Bacillati</taxon>
        <taxon>Actinomycetota</taxon>
        <taxon>Actinomycetes</taxon>
        <taxon>Micromonosporales</taxon>
        <taxon>Micromonosporaceae</taxon>
        <taxon>Micromonospora</taxon>
    </lineage>
</organism>
<dbReference type="PRINTS" id="PR00081">
    <property type="entry name" value="GDHRDH"/>
</dbReference>
<dbReference type="EMBL" id="BOPD01000010">
    <property type="protein sequence ID" value="GIJ32674.1"/>
    <property type="molecule type" value="Genomic_DNA"/>
</dbReference>